<dbReference type="InterPro" id="IPR000719">
    <property type="entry name" value="Prot_kinase_dom"/>
</dbReference>
<dbReference type="EMBL" id="QKWP01000222">
    <property type="protein sequence ID" value="RIB24305.1"/>
    <property type="molecule type" value="Genomic_DNA"/>
</dbReference>
<proteinExistence type="predicted"/>
<feature type="domain" description="Protein kinase" evidence="5">
    <location>
        <begin position="16"/>
        <end position="282"/>
    </location>
</feature>
<dbReference type="Pfam" id="PF07714">
    <property type="entry name" value="PK_Tyr_Ser-Thr"/>
    <property type="match status" value="1"/>
</dbReference>
<dbReference type="InterPro" id="IPR017441">
    <property type="entry name" value="Protein_kinase_ATP_BS"/>
</dbReference>
<reference evidence="6 7" key="1">
    <citation type="submission" date="2018-06" db="EMBL/GenBank/DDBJ databases">
        <title>Comparative genomics reveals the genomic features of Rhizophagus irregularis, R. cerebriforme, R. diaphanum and Gigaspora rosea, and their symbiotic lifestyle signature.</title>
        <authorList>
            <person name="Morin E."/>
            <person name="San Clemente H."/>
            <person name="Chen E.C.H."/>
            <person name="De La Providencia I."/>
            <person name="Hainaut M."/>
            <person name="Kuo A."/>
            <person name="Kohler A."/>
            <person name="Murat C."/>
            <person name="Tang N."/>
            <person name="Roy S."/>
            <person name="Loubradou J."/>
            <person name="Henrissat B."/>
            <person name="Grigoriev I.V."/>
            <person name="Corradi N."/>
            <person name="Roux C."/>
            <person name="Martin F.M."/>
        </authorList>
    </citation>
    <scope>NUCLEOTIDE SEQUENCE [LARGE SCALE GENOMIC DNA]</scope>
    <source>
        <strain evidence="6 7">DAOM 194757</strain>
    </source>
</reference>
<feature type="transmembrane region" description="Helical" evidence="4">
    <location>
        <begin position="424"/>
        <end position="446"/>
    </location>
</feature>
<evidence type="ECO:0000256" key="3">
    <source>
        <dbReference type="PROSITE-ProRule" id="PRU10141"/>
    </source>
</evidence>
<dbReference type="GO" id="GO:0005524">
    <property type="term" value="F:ATP binding"/>
    <property type="evidence" value="ECO:0007669"/>
    <property type="project" value="UniProtKB-UniRule"/>
</dbReference>
<dbReference type="InterPro" id="IPR051681">
    <property type="entry name" value="Ser/Thr_Kinases-Pseudokinases"/>
</dbReference>
<protein>
    <submittedName>
        <fullName evidence="6">Kinase-like domain-containing protein</fullName>
    </submittedName>
</protein>
<dbReference type="GO" id="GO:0097527">
    <property type="term" value="P:necroptotic signaling pathway"/>
    <property type="evidence" value="ECO:0007669"/>
    <property type="project" value="TreeGrafter"/>
</dbReference>
<evidence type="ECO:0000256" key="2">
    <source>
        <dbReference type="ARBA" id="ARBA00022840"/>
    </source>
</evidence>
<evidence type="ECO:0000313" key="7">
    <source>
        <dbReference type="Proteomes" id="UP000266673"/>
    </source>
</evidence>
<dbReference type="Proteomes" id="UP000266673">
    <property type="component" value="Unassembled WGS sequence"/>
</dbReference>
<keyword evidence="4" id="KW-1133">Transmembrane helix</keyword>
<dbReference type="Gene3D" id="1.10.510.10">
    <property type="entry name" value="Transferase(Phosphotransferase) domain 1"/>
    <property type="match status" value="1"/>
</dbReference>
<evidence type="ECO:0000256" key="4">
    <source>
        <dbReference type="SAM" id="Phobius"/>
    </source>
</evidence>
<evidence type="ECO:0000313" key="6">
    <source>
        <dbReference type="EMBL" id="RIB24305.1"/>
    </source>
</evidence>
<dbReference type="InterPro" id="IPR011009">
    <property type="entry name" value="Kinase-like_dom_sf"/>
</dbReference>
<dbReference type="AlphaFoldDB" id="A0A397VP56"/>
<evidence type="ECO:0000256" key="1">
    <source>
        <dbReference type="ARBA" id="ARBA00022741"/>
    </source>
</evidence>
<dbReference type="InterPro" id="IPR001245">
    <property type="entry name" value="Ser-Thr/Tyr_kinase_cat_dom"/>
</dbReference>
<keyword evidence="7" id="KW-1185">Reference proteome</keyword>
<dbReference type="SUPFAM" id="SSF56112">
    <property type="entry name" value="Protein kinase-like (PK-like)"/>
    <property type="match status" value="1"/>
</dbReference>
<organism evidence="6 7">
    <name type="scientific">Gigaspora rosea</name>
    <dbReference type="NCBI Taxonomy" id="44941"/>
    <lineage>
        <taxon>Eukaryota</taxon>
        <taxon>Fungi</taxon>
        <taxon>Fungi incertae sedis</taxon>
        <taxon>Mucoromycota</taxon>
        <taxon>Glomeromycotina</taxon>
        <taxon>Glomeromycetes</taxon>
        <taxon>Diversisporales</taxon>
        <taxon>Gigasporaceae</taxon>
        <taxon>Gigaspora</taxon>
    </lineage>
</organism>
<dbReference type="PROSITE" id="PS50011">
    <property type="entry name" value="PROTEIN_KINASE_DOM"/>
    <property type="match status" value="1"/>
</dbReference>
<dbReference type="PANTHER" id="PTHR44329">
    <property type="entry name" value="SERINE/THREONINE-PROTEIN KINASE TNNI3K-RELATED"/>
    <property type="match status" value="1"/>
</dbReference>
<feature type="transmembrane region" description="Helical" evidence="4">
    <location>
        <begin position="333"/>
        <end position="356"/>
    </location>
</feature>
<keyword evidence="4" id="KW-0472">Membrane</keyword>
<keyword evidence="6" id="KW-0418">Kinase</keyword>
<keyword evidence="6" id="KW-0808">Transferase</keyword>
<dbReference type="GO" id="GO:0004672">
    <property type="term" value="F:protein kinase activity"/>
    <property type="evidence" value="ECO:0007669"/>
    <property type="project" value="InterPro"/>
</dbReference>
<dbReference type="OrthoDB" id="4062651at2759"/>
<name>A0A397VP56_9GLOM</name>
<dbReference type="PROSITE" id="PS00107">
    <property type="entry name" value="PROTEIN_KINASE_ATP"/>
    <property type="match status" value="1"/>
</dbReference>
<feature type="transmembrane region" description="Helical" evidence="4">
    <location>
        <begin position="362"/>
        <end position="381"/>
    </location>
</feature>
<dbReference type="PANTHER" id="PTHR44329:SF298">
    <property type="entry name" value="MIXED LINEAGE KINASE DOMAIN-LIKE PROTEIN"/>
    <property type="match status" value="1"/>
</dbReference>
<sequence length="448" mass="50982">MKNLQSPKVLEWEPEFNKEEKIGQGSFGNVYVCYSKDLKKVVALKSLKNVNNDQKKKFDREVKIMNECDHDNIIQFFGITKGIMEYMVLLYANDGDLRCYLKVRFSGLTWSDKLKMAKEIACGINYLHGKNIKHRDLHDKNVLVHNGRPMIADFGLSKPPDSNSLTQSFDHAIGMPAYRDPKYLAYITNYKRDESSAIYTREKPSDIYSLGVLFWELTSGKPPFENVTDTEIIQRVIKGERETPIDGTPADFVKLIEETCHGDPEKRPTIEKICFQIDSQVLPMQIGRDLNSLFHYNCSLEDRPKFIVQILDLENVVVRSEELRKESVDADKVVKVACFLVAAVFEIAVVIANFYFQGVFDVFLSCVFLNCPSAIIIFVAAARNKNTVMAFSVEGIVVALKVNYEDVHNFVSYVSKGLKALVTIFNFIFISFVKFSNASFAVSNLIQN</sequence>
<dbReference type="STRING" id="44941.A0A397VP56"/>
<keyword evidence="2 3" id="KW-0067">ATP-binding</keyword>
<gene>
    <name evidence="6" type="ORF">C2G38_2242095</name>
</gene>
<keyword evidence="4" id="KW-0812">Transmembrane</keyword>
<comment type="caution">
    <text evidence="6">The sequence shown here is derived from an EMBL/GenBank/DDBJ whole genome shotgun (WGS) entry which is preliminary data.</text>
</comment>
<feature type="binding site" evidence="3">
    <location>
        <position position="45"/>
    </location>
    <ligand>
        <name>ATP</name>
        <dbReference type="ChEBI" id="CHEBI:30616"/>
    </ligand>
</feature>
<keyword evidence="1 3" id="KW-0547">Nucleotide-binding</keyword>
<accession>A0A397VP56</accession>
<evidence type="ECO:0000259" key="5">
    <source>
        <dbReference type="PROSITE" id="PS50011"/>
    </source>
</evidence>